<sequence length="139" mass="15149">MTSWCCMDVLKAATQVTKSFSVTTASTTNLIQPTNKSSKPSPPKTFAHSNCPYQSSNRSSAAALSLMPRPSIRQTLLESGFKYSEASIWITNRRARPAWKLIGLKLFEWGNLGGVYMDYKQKDGPKGYGFGGGAGCLSK</sequence>
<organism evidence="2">
    <name type="scientific">Cacopsylla melanoneura</name>
    <dbReference type="NCBI Taxonomy" id="428564"/>
    <lineage>
        <taxon>Eukaryota</taxon>
        <taxon>Metazoa</taxon>
        <taxon>Ecdysozoa</taxon>
        <taxon>Arthropoda</taxon>
        <taxon>Hexapoda</taxon>
        <taxon>Insecta</taxon>
        <taxon>Pterygota</taxon>
        <taxon>Neoptera</taxon>
        <taxon>Paraneoptera</taxon>
        <taxon>Hemiptera</taxon>
        <taxon>Sternorrhyncha</taxon>
        <taxon>Psylloidea</taxon>
        <taxon>Psyllidae</taxon>
        <taxon>Psyllinae</taxon>
        <taxon>Cacopsylla</taxon>
    </lineage>
</organism>
<reference evidence="2" key="1">
    <citation type="submission" date="2021-05" db="EMBL/GenBank/DDBJ databases">
        <authorList>
            <person name="Alioto T."/>
            <person name="Alioto T."/>
            <person name="Gomez Garrido J."/>
        </authorList>
    </citation>
    <scope>NUCLEOTIDE SEQUENCE</scope>
</reference>
<feature type="region of interest" description="Disordered" evidence="1">
    <location>
        <begin position="31"/>
        <end position="56"/>
    </location>
</feature>
<proteinExistence type="predicted"/>
<name>A0A8D8UR21_9HEMI</name>
<dbReference type="EMBL" id="HBUF01348513">
    <property type="protein sequence ID" value="CAG6711745.1"/>
    <property type="molecule type" value="Transcribed_RNA"/>
</dbReference>
<protein>
    <submittedName>
        <fullName evidence="2">Uncharacterized protein</fullName>
    </submittedName>
</protein>
<dbReference type="AlphaFoldDB" id="A0A8D8UR21"/>
<feature type="compositionally biased region" description="Polar residues" evidence="1">
    <location>
        <begin position="47"/>
        <end position="56"/>
    </location>
</feature>
<evidence type="ECO:0000256" key="1">
    <source>
        <dbReference type="SAM" id="MobiDB-lite"/>
    </source>
</evidence>
<accession>A0A8D8UR21</accession>
<evidence type="ECO:0000313" key="2">
    <source>
        <dbReference type="EMBL" id="CAG6711745.1"/>
    </source>
</evidence>